<dbReference type="EMBL" id="SDGZ01000034">
    <property type="protein sequence ID" value="TYC47760.1"/>
    <property type="molecule type" value="Genomic_DNA"/>
</dbReference>
<comment type="caution">
    <text evidence="3">The sequence shown here is derived from an EMBL/GenBank/DDBJ whole genome shotgun (WGS) entry which is preliminary data.</text>
</comment>
<feature type="region of interest" description="Disordered" evidence="1">
    <location>
        <begin position="61"/>
        <end position="137"/>
    </location>
</feature>
<evidence type="ECO:0000256" key="1">
    <source>
        <dbReference type="SAM" id="MobiDB-lite"/>
    </source>
</evidence>
<feature type="transmembrane region" description="Helical" evidence="2">
    <location>
        <begin position="31"/>
        <end position="52"/>
    </location>
</feature>
<protein>
    <submittedName>
        <fullName evidence="3">Uncharacterized protein</fullName>
    </submittedName>
</protein>
<evidence type="ECO:0000313" key="4">
    <source>
        <dbReference type="Proteomes" id="UP000371977"/>
    </source>
</evidence>
<proteinExistence type="predicted"/>
<dbReference type="Proteomes" id="UP000371977">
    <property type="component" value="Unassembled WGS sequence"/>
</dbReference>
<gene>
    <name evidence="3" type="ORF">ESZ50_11470</name>
</gene>
<name>A0A6C2C130_9LACO</name>
<keyword evidence="2" id="KW-1133">Transmembrane helix</keyword>
<keyword evidence="4" id="KW-1185">Reference proteome</keyword>
<sequence length="225" mass="24700">MVACYYNHKRKKVNEYAKSIRKNKLPKHKRPVLISTIALAAILVIALFIYFLNANNKIDSKIESPTSSKQKNAHSKKSKTQEEDSSSSEKASLSSVIETSNNNGSASTSTPASNTAPTNNTDASSSSSPVYTSNEDSMLSTSEIRKRLASYSLSFADPYVQQFDPNSYTMAEIPGGFDIKFTNSKHVVAIDNKNDTYTFTNESNNQQITQDLGYIMTGAKAPVNN</sequence>
<keyword evidence="2" id="KW-0812">Transmembrane</keyword>
<evidence type="ECO:0000313" key="3">
    <source>
        <dbReference type="EMBL" id="TYC47760.1"/>
    </source>
</evidence>
<keyword evidence="2" id="KW-0472">Membrane</keyword>
<evidence type="ECO:0000256" key="2">
    <source>
        <dbReference type="SAM" id="Phobius"/>
    </source>
</evidence>
<accession>A0A6C2C130</accession>
<dbReference type="AlphaFoldDB" id="A0A6C2C130"/>
<feature type="compositionally biased region" description="Polar residues" evidence="1">
    <location>
        <begin position="61"/>
        <end position="70"/>
    </location>
</feature>
<organism evidence="3 4">
    <name type="scientific">Weissella muntiaci</name>
    <dbReference type="NCBI Taxonomy" id="2508881"/>
    <lineage>
        <taxon>Bacteria</taxon>
        <taxon>Bacillati</taxon>
        <taxon>Bacillota</taxon>
        <taxon>Bacilli</taxon>
        <taxon>Lactobacillales</taxon>
        <taxon>Lactobacillaceae</taxon>
        <taxon>Weissella</taxon>
    </lineage>
</organism>
<feature type="compositionally biased region" description="Low complexity" evidence="1">
    <location>
        <begin position="88"/>
        <end position="129"/>
    </location>
</feature>
<reference evidence="3 4" key="1">
    <citation type="submission" date="2019-01" db="EMBL/GenBank/DDBJ databases">
        <title>Weissella sp. nov., a novel lactic acid bacterium isolated from animal feces.</title>
        <authorList>
            <person name="Wang L.-T."/>
        </authorList>
    </citation>
    <scope>NUCLEOTIDE SEQUENCE [LARGE SCALE GENOMIC DNA]</scope>
    <source>
        <strain evidence="3 4">8H-2</strain>
    </source>
</reference>